<evidence type="ECO:0000259" key="12">
    <source>
        <dbReference type="PROSITE" id="PS51163"/>
    </source>
</evidence>
<dbReference type="GO" id="GO:0061710">
    <property type="term" value="F:L-threonylcarbamoyladenylate synthase"/>
    <property type="evidence" value="ECO:0007669"/>
    <property type="project" value="UniProtKB-EC"/>
</dbReference>
<protein>
    <recommendedName>
        <fullName evidence="10">L-threonylcarbamoyladenylate synthase</fullName>
        <ecNumber evidence="3">2.7.7.87</ecNumber>
    </recommendedName>
    <alternativeName>
        <fullName evidence="10">L-threonylcarbamoyladenylate synthase</fullName>
    </alternativeName>
</protein>
<evidence type="ECO:0000256" key="5">
    <source>
        <dbReference type="ARBA" id="ARBA00022679"/>
    </source>
</evidence>
<evidence type="ECO:0000313" key="19">
    <source>
        <dbReference type="EMBL" id="SUN15086.1"/>
    </source>
</evidence>
<evidence type="ECO:0000313" key="13">
    <source>
        <dbReference type="EMBL" id="KLJ31086.1"/>
    </source>
</evidence>
<name>A0A076Z9J8_STRAG</name>
<evidence type="ECO:0000256" key="10">
    <source>
        <dbReference type="ARBA" id="ARBA00029774"/>
    </source>
</evidence>
<reference evidence="15" key="5">
    <citation type="submission" date="2023-05" db="EMBL/GenBank/DDBJ databases">
        <title>Cataloging the Phylogenetic Diversity of Human Bladder Bacteria.</title>
        <authorList>
            <person name="Du J."/>
        </authorList>
    </citation>
    <scope>NUCLEOTIDE SEQUENCE</scope>
    <source>
        <strain evidence="15">UMB8703</strain>
    </source>
</reference>
<dbReference type="Proteomes" id="UP000250200">
    <property type="component" value="Unassembled WGS sequence"/>
</dbReference>
<evidence type="ECO:0000256" key="1">
    <source>
        <dbReference type="ARBA" id="ARBA00004496"/>
    </source>
</evidence>
<dbReference type="Proteomes" id="UP000035346">
    <property type="component" value="Unassembled WGS sequence"/>
</dbReference>
<evidence type="ECO:0000313" key="15">
    <source>
        <dbReference type="EMBL" id="MDK6898985.1"/>
    </source>
</evidence>
<comment type="catalytic activity">
    <reaction evidence="11">
        <text>L-threonine + hydrogencarbonate + ATP = L-threonylcarbamoyladenylate + diphosphate + H2O</text>
        <dbReference type="Rhea" id="RHEA:36407"/>
        <dbReference type="ChEBI" id="CHEBI:15377"/>
        <dbReference type="ChEBI" id="CHEBI:17544"/>
        <dbReference type="ChEBI" id="CHEBI:30616"/>
        <dbReference type="ChEBI" id="CHEBI:33019"/>
        <dbReference type="ChEBI" id="CHEBI:57926"/>
        <dbReference type="ChEBI" id="CHEBI:73682"/>
        <dbReference type="EC" id="2.7.7.87"/>
    </reaction>
</comment>
<evidence type="ECO:0000313" key="26">
    <source>
        <dbReference type="Proteomes" id="UP000255140"/>
    </source>
</evidence>
<evidence type="ECO:0000256" key="8">
    <source>
        <dbReference type="ARBA" id="ARBA00022741"/>
    </source>
</evidence>
<dbReference type="NCBIfam" id="TIGR00057">
    <property type="entry name" value="L-threonylcarbamoyladenylate synthase"/>
    <property type="match status" value="1"/>
</dbReference>
<evidence type="ECO:0000256" key="11">
    <source>
        <dbReference type="ARBA" id="ARBA00048366"/>
    </source>
</evidence>
<reference evidence="17 27" key="3">
    <citation type="journal article" date="2018" name="Emerg. Microbes Infect.">
        <title>Phenotypic and molecular analysis of nontypeable Group B streptococci: identification of cps2a and hybrid cps2a/cps5 Group B streptococcal capsule gene clusters.</title>
        <authorList>
            <person name="Alhhazmi A."/>
            <person name="Tyrrell G.J."/>
        </authorList>
    </citation>
    <scope>NUCLEOTIDE SEQUENCE [LARGE SCALE GENOMIC DNA]</scope>
    <source>
        <strain evidence="17 27">PLGBS17</strain>
    </source>
</reference>
<dbReference type="InterPro" id="IPR017945">
    <property type="entry name" value="DHBP_synth_RibB-like_a/b_dom"/>
</dbReference>
<comment type="similarity">
    <text evidence="2">Belongs to the SUA5 family.</text>
</comment>
<dbReference type="GO" id="GO:0008033">
    <property type="term" value="P:tRNA processing"/>
    <property type="evidence" value="ECO:0007669"/>
    <property type="project" value="UniProtKB-KW"/>
</dbReference>
<reference evidence="16 23" key="2">
    <citation type="journal article" date="2016" name="Sci. Rep.">
        <title>Serotype IV Streptococcus agalactiae ST-452 has arisen from large genomic recombination events between CC23 and the hypervirulent CC17 lineages.</title>
        <authorList>
            <person name="Campisi E."/>
            <person name="Rinaudo C.D."/>
            <person name="Donati C."/>
            <person name="Barucco M."/>
            <person name="Torricelli G."/>
            <person name="Edwards M.S."/>
            <person name="Baker C.J."/>
            <person name="Margarit I."/>
            <person name="Rosini R."/>
        </authorList>
    </citation>
    <scope>NUCLEOTIDE SEQUENCE [LARGE SCALE GENOMIC DNA]</scope>
    <source>
        <strain evidence="16 23">CZ-PW-140</strain>
    </source>
</reference>
<dbReference type="EC" id="2.7.7.87" evidence="3"/>
<dbReference type="EMBL" id="QHGZ01000107">
    <property type="protein sequence ID" value="RDY83752.1"/>
    <property type="molecule type" value="Genomic_DNA"/>
</dbReference>
<dbReference type="KEGG" id="sage:EN72_05990"/>
<dbReference type="GO" id="GO:0005524">
    <property type="term" value="F:ATP binding"/>
    <property type="evidence" value="ECO:0007669"/>
    <property type="project" value="UniProtKB-KW"/>
</dbReference>
<evidence type="ECO:0000313" key="14">
    <source>
        <dbReference type="EMBL" id="KLL43877.1"/>
    </source>
</evidence>
<dbReference type="PANTHER" id="PTHR17490:SF16">
    <property type="entry name" value="THREONYLCARBAMOYL-AMP SYNTHASE"/>
    <property type="match status" value="1"/>
</dbReference>
<evidence type="ECO:0000256" key="9">
    <source>
        <dbReference type="ARBA" id="ARBA00022840"/>
    </source>
</evidence>
<evidence type="ECO:0000313" key="16">
    <source>
        <dbReference type="EMBL" id="OCM72264.1"/>
    </source>
</evidence>
<dbReference type="InterPro" id="IPR050156">
    <property type="entry name" value="TC-AMP_synthase_SUA5"/>
</dbReference>
<dbReference type="Proteomes" id="UP000254076">
    <property type="component" value="Unassembled WGS sequence"/>
</dbReference>
<evidence type="ECO:0000256" key="6">
    <source>
        <dbReference type="ARBA" id="ARBA00022694"/>
    </source>
</evidence>
<dbReference type="AlphaFoldDB" id="A0A076Z9J8"/>
<dbReference type="GO" id="GO:0000049">
    <property type="term" value="F:tRNA binding"/>
    <property type="evidence" value="ECO:0007669"/>
    <property type="project" value="TreeGrafter"/>
</dbReference>
<dbReference type="EMBL" id="JASOIH010000001">
    <property type="protein sequence ID" value="MDK6898985.1"/>
    <property type="molecule type" value="Genomic_DNA"/>
</dbReference>
<dbReference type="Proteomes" id="UP000255140">
    <property type="component" value="Unassembled WGS sequence"/>
</dbReference>
<accession>A0A076Z9J8</accession>
<dbReference type="Proteomes" id="UP000093122">
    <property type="component" value="Unassembled WGS sequence"/>
</dbReference>
<feature type="domain" description="YrdC-like" evidence="12">
    <location>
        <begin position="1"/>
        <end position="182"/>
    </location>
</feature>
<evidence type="ECO:0000313" key="20">
    <source>
        <dbReference type="EMBL" id="SUN29231.1"/>
    </source>
</evidence>
<keyword evidence="7 15" id="KW-0548">Nucleotidyltransferase</keyword>
<keyword evidence="5 15" id="KW-0808">Transferase</keyword>
<dbReference type="EMBL" id="UHEQ01000004">
    <property type="protein sequence ID" value="SUN15086.1"/>
    <property type="molecule type" value="Genomic_DNA"/>
</dbReference>
<evidence type="ECO:0000256" key="3">
    <source>
        <dbReference type="ARBA" id="ARBA00012584"/>
    </source>
</evidence>
<dbReference type="RefSeq" id="WP_000998735.1">
    <property type="nucleotide sequence ID" value="NZ_AP018935.1"/>
</dbReference>
<organism evidence="16 23">
    <name type="scientific">Streptococcus agalactiae</name>
    <dbReference type="NCBI Taxonomy" id="1311"/>
    <lineage>
        <taxon>Bacteria</taxon>
        <taxon>Bacillati</taxon>
        <taxon>Bacillota</taxon>
        <taxon>Bacilli</taxon>
        <taxon>Lactobacillales</taxon>
        <taxon>Streptococcaceae</taxon>
        <taxon>Streptococcus</taxon>
    </lineage>
</organism>
<dbReference type="PROSITE" id="PS51163">
    <property type="entry name" value="YRDC"/>
    <property type="match status" value="1"/>
</dbReference>
<dbReference type="InterPro" id="IPR006070">
    <property type="entry name" value="Sua5-like_dom"/>
</dbReference>
<dbReference type="Proteomes" id="UP000256718">
    <property type="component" value="Unassembled WGS sequence"/>
</dbReference>
<dbReference type="EMBL" id="UAVB01000001">
    <property type="protein sequence ID" value="SQA19141.1"/>
    <property type="molecule type" value="Genomic_DNA"/>
</dbReference>
<keyword evidence="4" id="KW-0963">Cytoplasm</keyword>
<dbReference type="EMBL" id="UHEW01000005">
    <property type="protein sequence ID" value="SUN29231.1"/>
    <property type="molecule type" value="Genomic_DNA"/>
</dbReference>
<reference evidence="21 22" key="1">
    <citation type="journal article" date="2015" name="PLoS ONE">
        <title>Genomic analysis reveals the molecular basis for capsule loss in the group B streptococcus population.</title>
        <authorList>
            <consortium name="DEVANI Consortium"/>
            <person name="Rosini R."/>
            <person name="Campisi E."/>
            <person name="De Chiara M."/>
            <person name="Tettelin H."/>
            <person name="Rinaudo D."/>
            <person name="Toniolo C."/>
            <person name="Metruccio M."/>
            <person name="Guidotti S."/>
            <person name="Sorensen U.B."/>
            <person name="Kilian M."/>
            <person name="Ramirez M."/>
            <person name="Janulczyk R."/>
            <person name="Donati C."/>
            <person name="Grandi G."/>
            <person name="Margarit I."/>
        </authorList>
    </citation>
    <scope>NUCLEOTIDE SEQUENCE [LARGE SCALE GENOMIC DNA]</scope>
    <source>
        <strain evidence="14 22">DK-B-USS-215</strain>
        <strain evidence="13 21">ES-PW-063</strain>
    </source>
</reference>
<evidence type="ECO:0000313" key="22">
    <source>
        <dbReference type="Proteomes" id="UP000035346"/>
    </source>
</evidence>
<dbReference type="Proteomes" id="UP001230629">
    <property type="component" value="Unassembled WGS sequence"/>
</dbReference>
<dbReference type="EMBL" id="LCVB01000012">
    <property type="protein sequence ID" value="KLJ31086.1"/>
    <property type="molecule type" value="Genomic_DNA"/>
</dbReference>
<keyword evidence="9" id="KW-0067">ATP-binding</keyword>
<evidence type="ECO:0000313" key="24">
    <source>
        <dbReference type="Proteomes" id="UP000250200"/>
    </source>
</evidence>
<dbReference type="EMBL" id="MAWT01000009">
    <property type="protein sequence ID" value="OCM72264.1"/>
    <property type="molecule type" value="Genomic_DNA"/>
</dbReference>
<dbReference type="EMBL" id="LBKL01000024">
    <property type="protein sequence ID" value="KLL43877.1"/>
    <property type="molecule type" value="Genomic_DNA"/>
</dbReference>
<dbReference type="PANTHER" id="PTHR17490">
    <property type="entry name" value="SUA5"/>
    <property type="match status" value="1"/>
</dbReference>
<dbReference type="Proteomes" id="UP000035174">
    <property type="component" value="Unassembled WGS sequence"/>
</dbReference>
<proteinExistence type="inferred from homology"/>
<dbReference type="SUPFAM" id="SSF55821">
    <property type="entry name" value="YrdC/RibB"/>
    <property type="match status" value="1"/>
</dbReference>
<dbReference type="Gene3D" id="3.90.870.10">
    <property type="entry name" value="DHBP synthase"/>
    <property type="match status" value="1"/>
</dbReference>
<sequence length="198" mass="21942">MNDLGQILEDHGAVIMPTETVYGIFAKALSEEAVNHVYELKKRPRDKAMNLNICDFETILKYSKNQPTYLKQLYDAFLPGPLTIILEASQEVPHWINSGLLSVGFRMPKHPVTLDMIANHGPLIGPSANISGCDSGRVFSEIQKQFNHQVLGIEDDKALTGVDSTIIDLSGDRVKILRQGAITQEVLTATIPELIFEN</sequence>
<dbReference type="GO" id="GO:0005737">
    <property type="term" value="C:cytoplasm"/>
    <property type="evidence" value="ECO:0007669"/>
    <property type="project" value="UniProtKB-SubCell"/>
</dbReference>
<evidence type="ECO:0000313" key="27">
    <source>
        <dbReference type="Proteomes" id="UP000256718"/>
    </source>
</evidence>
<reference evidence="24 25" key="4">
    <citation type="submission" date="2018-06" db="EMBL/GenBank/DDBJ databases">
        <authorList>
            <consortium name="Pathogen Informatics"/>
            <person name="Doyle S."/>
        </authorList>
    </citation>
    <scope>NUCLEOTIDE SEQUENCE [LARGE SCALE GENOMIC DNA]</scope>
    <source>
        <strain evidence="18 24">NCTC8181</strain>
        <strain evidence="19 25">NCTC8185</strain>
        <strain evidence="20 26">NCTC9828</strain>
    </source>
</reference>
<dbReference type="Pfam" id="PF01300">
    <property type="entry name" value="Sua5_yciO_yrdC"/>
    <property type="match status" value="1"/>
</dbReference>
<evidence type="ECO:0000256" key="7">
    <source>
        <dbReference type="ARBA" id="ARBA00022695"/>
    </source>
</evidence>
<gene>
    <name evidence="18" type="primary">rimN</name>
    <name evidence="16" type="ORF">AX245_05870</name>
    <name evidence="17" type="ORF">C4618_04055</name>
    <name evidence="18" type="ORF">NCTC8181_02204</name>
    <name evidence="19" type="ORF">NCTC8185_02412</name>
    <name evidence="20" type="ORF">NCTC9828_01508</name>
    <name evidence="15" type="ORF">QP229_03140</name>
    <name evidence="14" type="ORF">WA04_01830</name>
    <name evidence="13" type="ORF">WA45_01485</name>
</gene>
<keyword evidence="8" id="KW-0547">Nucleotide-binding</keyword>
<comment type="subcellular location">
    <subcellularLocation>
        <location evidence="1">Cytoplasm</location>
    </subcellularLocation>
</comment>
<dbReference type="GO" id="GO:0003725">
    <property type="term" value="F:double-stranded RNA binding"/>
    <property type="evidence" value="ECO:0007669"/>
    <property type="project" value="InterPro"/>
</dbReference>
<dbReference type="GO" id="GO:0006450">
    <property type="term" value="P:regulation of translational fidelity"/>
    <property type="evidence" value="ECO:0007669"/>
    <property type="project" value="TreeGrafter"/>
</dbReference>
<evidence type="ECO:0000313" key="23">
    <source>
        <dbReference type="Proteomes" id="UP000093122"/>
    </source>
</evidence>
<keyword evidence="6" id="KW-0819">tRNA processing</keyword>
<evidence type="ECO:0000256" key="2">
    <source>
        <dbReference type="ARBA" id="ARBA00007663"/>
    </source>
</evidence>
<evidence type="ECO:0000313" key="25">
    <source>
        <dbReference type="Proteomes" id="UP000254076"/>
    </source>
</evidence>
<evidence type="ECO:0000313" key="17">
    <source>
        <dbReference type="EMBL" id="RDY83752.1"/>
    </source>
</evidence>
<evidence type="ECO:0000256" key="4">
    <source>
        <dbReference type="ARBA" id="ARBA00022490"/>
    </source>
</evidence>
<evidence type="ECO:0000313" key="18">
    <source>
        <dbReference type="EMBL" id="SQA19141.1"/>
    </source>
</evidence>
<comment type="caution">
    <text evidence="16">The sequence shown here is derived from an EMBL/GenBank/DDBJ whole genome shotgun (WGS) entry which is preliminary data.</text>
</comment>
<evidence type="ECO:0000313" key="21">
    <source>
        <dbReference type="Proteomes" id="UP000035174"/>
    </source>
</evidence>